<evidence type="ECO:0000313" key="8">
    <source>
        <dbReference type="Proteomes" id="UP000106683"/>
    </source>
</evidence>
<evidence type="ECO:0000256" key="1">
    <source>
        <dbReference type="SAM" id="MobiDB-lite"/>
    </source>
</evidence>
<dbReference type="Proteomes" id="UP000145961">
    <property type="component" value="Segment"/>
</dbReference>
<dbReference type="Pfam" id="PF25717">
    <property type="entry name" value="Herpes_ORF32"/>
    <property type="match status" value="1"/>
</dbReference>
<evidence type="ECO:0000313" key="3">
    <source>
        <dbReference type="EMBL" id="AII81208.1"/>
    </source>
</evidence>
<protein>
    <submittedName>
        <fullName evidence="3">ORF34</fullName>
    </submittedName>
</protein>
<dbReference type="EMBL" id="KF644574">
    <property type="protein sequence ID" value="AII81287.1"/>
    <property type="molecule type" value="Genomic_DNA"/>
</dbReference>
<feature type="region of interest" description="Disordered" evidence="1">
    <location>
        <begin position="1"/>
        <end position="41"/>
    </location>
</feature>
<feature type="domain" description="ORF32/34" evidence="2">
    <location>
        <begin position="85"/>
        <end position="160"/>
    </location>
</feature>
<dbReference type="EMBL" id="KF644580">
    <property type="protein sequence ID" value="AII81765.1"/>
    <property type="molecule type" value="Genomic_DNA"/>
</dbReference>
<evidence type="ECO:0000313" key="5">
    <source>
        <dbReference type="EMBL" id="AII81367.1"/>
    </source>
</evidence>
<dbReference type="Proteomes" id="UP000102843">
    <property type="component" value="Segment"/>
</dbReference>
<evidence type="ECO:0000313" key="9">
    <source>
        <dbReference type="Proteomes" id="UP000118449"/>
    </source>
</evidence>
<evidence type="ECO:0000313" key="7">
    <source>
        <dbReference type="Proteomes" id="UP000102843"/>
    </source>
</evidence>
<dbReference type="EMBL" id="KF644575">
    <property type="protein sequence ID" value="AII81367.1"/>
    <property type="molecule type" value="Genomic_DNA"/>
</dbReference>
<reference evidence="7 8" key="2">
    <citation type="journal article" date="2014" name="J. Vet. Med. Sci.">
        <title>Full Genome Sequences of Zebra-Borne Equine Herpesvirus Type 1 Isolated from Zebra, Onager and Thomson's Gazelle.</title>
        <authorList>
            <person name="Guo X."/>
            <person name="Izume S."/>
            <person name="Okada A."/>
            <person name="Ohya K."/>
            <person name="Kimura T."/>
            <person name="Fukushi H."/>
        </authorList>
    </citation>
    <scope>NUCLEOTIDE SEQUENCE [LARGE SCALE GENOMIC DNA]</scope>
    <source>
        <strain evidence="5">94-137</strain>
        <strain evidence="6">T-529 10/84</strain>
        <strain evidence="4">T-616</strain>
        <strain evidence="3">T616 delta71</strain>
    </source>
</reference>
<feature type="compositionally biased region" description="Polar residues" evidence="1">
    <location>
        <begin position="1"/>
        <end position="11"/>
    </location>
</feature>
<proteinExistence type="predicted"/>
<accession>A0A076JS57</accession>
<evidence type="ECO:0000313" key="4">
    <source>
        <dbReference type="EMBL" id="AII81287.1"/>
    </source>
</evidence>
<evidence type="ECO:0000259" key="2">
    <source>
        <dbReference type="Pfam" id="PF25717"/>
    </source>
</evidence>
<reference evidence="6 9" key="1">
    <citation type="journal article" date="1985" name="J. Am. Vet. Med. Assoc.">
        <title>Equine herpesvirus type 1 abortion in an onager and suspected herpesvirus myelitis in a zebra.</title>
        <authorList>
            <person name="Fukushi H."/>
            <person name="Guo X."/>
            <person name="Kimura T."/>
        </authorList>
    </citation>
    <scope>NUCLEOTIDE SEQUENCE [LARGE SCALE GENOMIC DNA]</scope>
    <source>
        <strain evidence="6">T-529 10/84</strain>
    </source>
</reference>
<dbReference type="Proteomes" id="UP000118449">
    <property type="component" value="Segment"/>
</dbReference>
<name>A0A076JS57_9ALPH</name>
<evidence type="ECO:0000313" key="6">
    <source>
        <dbReference type="EMBL" id="AII81765.1"/>
    </source>
</evidence>
<dbReference type="EMBL" id="KF644573">
    <property type="protein sequence ID" value="AII81208.1"/>
    <property type="molecule type" value="Genomic_DNA"/>
</dbReference>
<dbReference type="Proteomes" id="UP000106683">
    <property type="component" value="Segment"/>
</dbReference>
<organism evidence="3 8">
    <name type="scientific">Equid alphaherpesvirus 1</name>
    <name type="common">Equine herpesvirus 1</name>
    <dbReference type="NCBI Taxonomy" id="10326"/>
    <lineage>
        <taxon>Viruses</taxon>
        <taxon>Duplodnaviria</taxon>
        <taxon>Heunggongvirae</taxon>
        <taxon>Peploviricota</taxon>
        <taxon>Herviviricetes</taxon>
        <taxon>Herpesvirales</taxon>
        <taxon>Orthoherpesviridae</taxon>
        <taxon>Alphaherpesvirinae</taxon>
        <taxon>Varicellovirus</taxon>
        <taxon>Varicellovirus equidalpha1</taxon>
    </lineage>
</organism>
<dbReference type="InterPro" id="IPR057865">
    <property type="entry name" value="ORF32/34"/>
</dbReference>
<sequence>MDSPRGISTATGDAHAEAAVSPAEEIQIKTEAPDADGPQATTECLDHTYAQQTSGGDGLDAIDTDDLLEMVLTSENTESEPGIPFALRGNFICCRDDNCRACRELPFRPSVIGFSRDPHVSMALDMTSGNWAYVPRVFPDTPTAPWMANYCIPDLDEHAD</sequence>